<dbReference type="GO" id="GO:0004674">
    <property type="term" value="F:protein serine/threonine kinase activity"/>
    <property type="evidence" value="ECO:0007669"/>
    <property type="project" value="TreeGrafter"/>
</dbReference>
<feature type="domain" description="Protein kinase" evidence="2">
    <location>
        <begin position="26"/>
        <end position="305"/>
    </location>
</feature>
<dbReference type="InterPro" id="IPR011009">
    <property type="entry name" value="Kinase-like_dom_sf"/>
</dbReference>
<keyword evidence="3" id="KW-0418">Kinase</keyword>
<evidence type="ECO:0000256" key="1">
    <source>
        <dbReference type="SAM" id="Phobius"/>
    </source>
</evidence>
<dbReference type="EMBL" id="JABBWD010000008">
    <property type="protein sequence ID" value="KAG1780606.1"/>
    <property type="molecule type" value="Genomic_DNA"/>
</dbReference>
<dbReference type="InterPro" id="IPR000719">
    <property type="entry name" value="Prot_kinase_dom"/>
</dbReference>
<dbReference type="SUPFAM" id="SSF56112">
    <property type="entry name" value="Protein kinase-like (PK-like)"/>
    <property type="match status" value="1"/>
</dbReference>
<comment type="caution">
    <text evidence="3">The sequence shown here is derived from an EMBL/GenBank/DDBJ whole genome shotgun (WGS) entry which is preliminary data.</text>
</comment>
<name>A0A9P7A1L7_9AGAM</name>
<dbReference type="PANTHER" id="PTHR44329:SF214">
    <property type="entry name" value="PROTEIN KINASE DOMAIN-CONTAINING PROTEIN"/>
    <property type="match status" value="1"/>
</dbReference>
<dbReference type="PANTHER" id="PTHR44329">
    <property type="entry name" value="SERINE/THREONINE-PROTEIN KINASE TNNI3K-RELATED"/>
    <property type="match status" value="1"/>
</dbReference>
<dbReference type="OrthoDB" id="346907at2759"/>
<dbReference type="Pfam" id="PF07714">
    <property type="entry name" value="PK_Tyr_Ser-Thr"/>
    <property type="match status" value="1"/>
</dbReference>
<organism evidence="3 4">
    <name type="scientific">Suillus placidus</name>
    <dbReference type="NCBI Taxonomy" id="48579"/>
    <lineage>
        <taxon>Eukaryota</taxon>
        <taxon>Fungi</taxon>
        <taxon>Dikarya</taxon>
        <taxon>Basidiomycota</taxon>
        <taxon>Agaricomycotina</taxon>
        <taxon>Agaricomycetes</taxon>
        <taxon>Agaricomycetidae</taxon>
        <taxon>Boletales</taxon>
        <taxon>Suillineae</taxon>
        <taxon>Suillaceae</taxon>
        <taxon>Suillus</taxon>
    </lineage>
</organism>
<evidence type="ECO:0000259" key="2">
    <source>
        <dbReference type="PROSITE" id="PS50011"/>
    </source>
</evidence>
<accession>A0A9P7A1L7</accession>
<gene>
    <name evidence="3" type="ORF">EV702DRAFT_1194081</name>
</gene>
<dbReference type="GO" id="GO:0005524">
    <property type="term" value="F:ATP binding"/>
    <property type="evidence" value="ECO:0007669"/>
    <property type="project" value="InterPro"/>
</dbReference>
<sequence length="305" mass="34458">MSSTTVNQARGEEQRPFNDLTQHLRKQSNYPIAQGGFGDIWKCSLVLPTRFTEENVAVKAIRSYFFDENDRVKKDKRLRRELIIWGKLIHGNILPLYGVALGFGPFTAMVSPWAKNGSLTTYLESHRDLLIPDRFKLLSDIASGLHYLHSNQVVHGDLSGSNVLVMENGTACLSDFGLSGVVSEFFGSSTFSSTISCNIRWGAPELFVLPENQDGSTNRPSKEADIYSFGSIMLQVLSGKVPYYYIRQQMQIIMMVVDGKKPRRPEEPKIAEEHWSMIESCWGPFNVRPTVEDLLRFVAAQRKCL</sequence>
<feature type="transmembrane region" description="Helical" evidence="1">
    <location>
        <begin position="82"/>
        <end position="103"/>
    </location>
</feature>
<dbReference type="PROSITE" id="PS00109">
    <property type="entry name" value="PROTEIN_KINASE_TYR"/>
    <property type="match status" value="1"/>
</dbReference>
<dbReference type="Gene3D" id="1.10.510.10">
    <property type="entry name" value="Transferase(Phosphotransferase) domain 1"/>
    <property type="match status" value="1"/>
</dbReference>
<dbReference type="InterPro" id="IPR008266">
    <property type="entry name" value="Tyr_kinase_AS"/>
</dbReference>
<dbReference type="InterPro" id="IPR001245">
    <property type="entry name" value="Ser-Thr/Tyr_kinase_cat_dom"/>
</dbReference>
<keyword evidence="4" id="KW-1185">Reference proteome</keyword>
<keyword evidence="1" id="KW-0472">Membrane</keyword>
<proteinExistence type="predicted"/>
<dbReference type="InterPro" id="IPR051681">
    <property type="entry name" value="Ser/Thr_Kinases-Pseudokinases"/>
</dbReference>
<dbReference type="Proteomes" id="UP000714275">
    <property type="component" value="Unassembled WGS sequence"/>
</dbReference>
<reference evidence="3" key="1">
    <citation type="journal article" date="2020" name="New Phytol.">
        <title>Comparative genomics reveals dynamic genome evolution in host specialist ectomycorrhizal fungi.</title>
        <authorList>
            <person name="Lofgren L.A."/>
            <person name="Nguyen N.H."/>
            <person name="Vilgalys R."/>
            <person name="Ruytinx J."/>
            <person name="Liao H.L."/>
            <person name="Branco S."/>
            <person name="Kuo A."/>
            <person name="LaButti K."/>
            <person name="Lipzen A."/>
            <person name="Andreopoulos W."/>
            <person name="Pangilinan J."/>
            <person name="Riley R."/>
            <person name="Hundley H."/>
            <person name="Na H."/>
            <person name="Barry K."/>
            <person name="Grigoriev I.V."/>
            <person name="Stajich J.E."/>
            <person name="Kennedy P.G."/>
        </authorList>
    </citation>
    <scope>NUCLEOTIDE SEQUENCE</scope>
    <source>
        <strain evidence="3">DOB743</strain>
    </source>
</reference>
<keyword evidence="1" id="KW-1133">Transmembrane helix</keyword>
<evidence type="ECO:0000313" key="4">
    <source>
        <dbReference type="Proteomes" id="UP000714275"/>
    </source>
</evidence>
<dbReference type="AlphaFoldDB" id="A0A9P7A1L7"/>
<keyword evidence="3" id="KW-0808">Transferase</keyword>
<dbReference type="PIRSF" id="PIRSF000654">
    <property type="entry name" value="Integrin-linked_kinase"/>
    <property type="match status" value="1"/>
</dbReference>
<evidence type="ECO:0000313" key="3">
    <source>
        <dbReference type="EMBL" id="KAG1780606.1"/>
    </source>
</evidence>
<protein>
    <submittedName>
        <fullName evidence="3">Kinase-like domain-containing protein</fullName>
    </submittedName>
</protein>
<keyword evidence="1" id="KW-0812">Transmembrane</keyword>
<dbReference type="PROSITE" id="PS50011">
    <property type="entry name" value="PROTEIN_KINASE_DOM"/>
    <property type="match status" value="1"/>
</dbReference>